<dbReference type="InterPro" id="IPR040079">
    <property type="entry name" value="Glutathione_S-Trfase"/>
</dbReference>
<dbReference type="Gramene" id="TraesCS5B02G572400.2">
    <property type="protein sequence ID" value="TraesCS5B02G572400.2"/>
    <property type="gene ID" value="TraesCS5B02G572400"/>
</dbReference>
<reference evidence="6" key="2">
    <citation type="submission" date="2018-10" db="UniProtKB">
        <authorList>
            <consortium name="EnsemblPlants"/>
        </authorList>
    </citation>
    <scope>IDENTIFICATION</scope>
</reference>
<dbReference type="SMR" id="A0A3B6LZC2"/>
<dbReference type="PROSITE" id="PS50405">
    <property type="entry name" value="GST_CTER"/>
    <property type="match status" value="1"/>
</dbReference>
<dbReference type="GO" id="GO:0016740">
    <property type="term" value="F:transferase activity"/>
    <property type="evidence" value="ECO:0007669"/>
    <property type="project" value="UniProtKB-KW"/>
</dbReference>
<dbReference type="CDD" id="cd03183">
    <property type="entry name" value="GST_C_Theta"/>
    <property type="match status" value="1"/>
</dbReference>
<evidence type="ECO:0000259" key="5">
    <source>
        <dbReference type="PROSITE" id="PS50405"/>
    </source>
</evidence>
<dbReference type="EnsemblPlants" id="TraesCS5B02G572400.2">
    <property type="protein sequence ID" value="TraesCS5B02G572400.2"/>
    <property type="gene ID" value="TraesCS5B02G572400"/>
</dbReference>
<evidence type="ECO:0000256" key="3">
    <source>
        <dbReference type="ARBA" id="ARBA00022679"/>
    </source>
</evidence>
<name>A0A3B6LZC2_WHEAT</name>
<keyword evidence="7" id="KW-1185">Reference proteome</keyword>
<evidence type="ECO:0000313" key="7">
    <source>
        <dbReference type="Proteomes" id="UP000019116"/>
    </source>
</evidence>
<dbReference type="SUPFAM" id="SSF52833">
    <property type="entry name" value="Thioredoxin-like"/>
    <property type="match status" value="1"/>
</dbReference>
<dbReference type="PROSITE" id="PS50404">
    <property type="entry name" value="GST_NTER"/>
    <property type="match status" value="1"/>
</dbReference>
<protein>
    <submittedName>
        <fullName evidence="6">Uncharacterized protein</fullName>
    </submittedName>
</protein>
<dbReference type="InterPro" id="IPR004045">
    <property type="entry name" value="Glutathione_S-Trfase_N"/>
</dbReference>
<evidence type="ECO:0000256" key="1">
    <source>
        <dbReference type="ARBA" id="ARBA00009899"/>
    </source>
</evidence>
<evidence type="ECO:0000259" key="4">
    <source>
        <dbReference type="PROSITE" id="PS50404"/>
    </source>
</evidence>
<dbReference type="SFLD" id="SFLDS00019">
    <property type="entry name" value="Glutathione_Transferase_(cytos"/>
    <property type="match status" value="1"/>
</dbReference>
<dbReference type="InterPro" id="IPR040077">
    <property type="entry name" value="GST_C_Theta"/>
</dbReference>
<dbReference type="SUPFAM" id="SSF47616">
    <property type="entry name" value="GST C-terminal domain-like"/>
    <property type="match status" value="1"/>
</dbReference>
<organism evidence="6">
    <name type="scientific">Triticum aestivum</name>
    <name type="common">Wheat</name>
    <dbReference type="NCBI Taxonomy" id="4565"/>
    <lineage>
        <taxon>Eukaryota</taxon>
        <taxon>Viridiplantae</taxon>
        <taxon>Streptophyta</taxon>
        <taxon>Embryophyta</taxon>
        <taxon>Tracheophyta</taxon>
        <taxon>Spermatophyta</taxon>
        <taxon>Magnoliopsida</taxon>
        <taxon>Liliopsida</taxon>
        <taxon>Poales</taxon>
        <taxon>Poaceae</taxon>
        <taxon>BOP clade</taxon>
        <taxon>Pooideae</taxon>
        <taxon>Triticodae</taxon>
        <taxon>Triticeae</taxon>
        <taxon>Triticinae</taxon>
        <taxon>Triticum</taxon>
    </lineage>
</organism>
<dbReference type="Proteomes" id="UP000019116">
    <property type="component" value="Chromosome 5B"/>
</dbReference>
<dbReference type="Pfam" id="PF02798">
    <property type="entry name" value="GST_N"/>
    <property type="match status" value="1"/>
</dbReference>
<dbReference type="CDD" id="cd03050">
    <property type="entry name" value="GST_N_Theta"/>
    <property type="match status" value="1"/>
</dbReference>
<dbReference type="InterPro" id="IPR036249">
    <property type="entry name" value="Thioredoxin-like_sf"/>
</dbReference>
<evidence type="ECO:0000256" key="2">
    <source>
        <dbReference type="ARBA" id="ARBA00022575"/>
    </source>
</evidence>
<dbReference type="InterPro" id="IPR036282">
    <property type="entry name" value="Glutathione-S-Trfase_C_sf"/>
</dbReference>
<dbReference type="SFLD" id="SFLDG00358">
    <property type="entry name" value="Main_(cytGST)"/>
    <property type="match status" value="1"/>
</dbReference>
<feature type="domain" description="GST N-terminal" evidence="4">
    <location>
        <begin position="65"/>
        <end position="152"/>
    </location>
</feature>
<evidence type="ECO:0000313" key="6">
    <source>
        <dbReference type="EnsemblPlants" id="TraesCS5B02G572400.2"/>
    </source>
</evidence>
<accession>A0A3B6LZC2</accession>
<dbReference type="AlphaFoldDB" id="A0A3B6LZC2"/>
<feature type="domain" description="GST C-terminal" evidence="5">
    <location>
        <begin position="159"/>
        <end position="302"/>
    </location>
</feature>
<dbReference type="Gramene" id="TraesCS5B03G1381500.2">
    <property type="protein sequence ID" value="TraesCS5B03G1381500.2.CDS"/>
    <property type="gene ID" value="TraesCS5B03G1381500"/>
</dbReference>
<dbReference type="InterPro" id="IPR043377">
    <property type="entry name" value="GSTT1/2/3"/>
</dbReference>
<dbReference type="Gene3D" id="1.20.1050.10">
    <property type="match status" value="1"/>
</dbReference>
<keyword evidence="3" id="KW-0808">Transferase</keyword>
<dbReference type="InterPro" id="IPR010987">
    <property type="entry name" value="Glutathione-S-Trfase_C-like"/>
</dbReference>
<dbReference type="PANTHER" id="PTHR44750">
    <property type="entry name" value="GLUTATHIONE S-TRANSFERASE T1-RELATED"/>
    <property type="match status" value="1"/>
</dbReference>
<dbReference type="Pfam" id="PF13410">
    <property type="entry name" value="GST_C_2"/>
    <property type="match status" value="1"/>
</dbReference>
<dbReference type="FunFam" id="1.20.1050.10:FF:000039">
    <property type="entry name" value="Glutathione S-transferase theta-1"/>
    <property type="match status" value="1"/>
</dbReference>
<sequence length="302" mass="33640">MGVGREKMVMTSGYACEGKEGRKGICRLSSSSSSSFFLSCLIFPKQAEQSRGRAEPGRKGVAMAAVLKVYADRLSQPSRAIIIFCKVNRIDFQELTVDLAKGQHRAHEFTILFPCVEINPMAQVPTIVDGRFKLFESHAILRYLATVFPGVPHHWYPADLFTRAKLESVLDWHHSNLRRGAATYVLHTALGPALGLTPSPEAAKEAEKLLSRSLGTIETVWLKGDAKFLNGNPQPSIADLSLVCEIMQLEVVGDERRDRILGPHEKVRAWMENVKKATSPHFDEVHQLIFKLKARLNPASKL</sequence>
<proteinExistence type="inferred from homology"/>
<reference evidence="6" key="1">
    <citation type="submission" date="2018-08" db="EMBL/GenBank/DDBJ databases">
        <authorList>
            <person name="Rossello M."/>
        </authorList>
    </citation>
    <scope>NUCLEOTIDE SEQUENCE [LARGE SCALE GENOMIC DNA]</scope>
    <source>
        <strain evidence="6">cv. Chinese Spring</strain>
    </source>
</reference>
<dbReference type="InterPro" id="IPR040075">
    <property type="entry name" value="GST_N_Theta"/>
</dbReference>
<dbReference type="GO" id="GO:0009407">
    <property type="term" value="P:toxin catabolic process"/>
    <property type="evidence" value="ECO:0007669"/>
    <property type="project" value="UniProtKB-ARBA"/>
</dbReference>
<dbReference type="PANTHER" id="PTHR44750:SF1">
    <property type="entry name" value="GLUTATHIONE S-TRANSFERASE T1-RELATED"/>
    <property type="match status" value="1"/>
</dbReference>
<comment type="similarity">
    <text evidence="1">Belongs to the GST superfamily. Theta family.</text>
</comment>
<dbReference type="PaxDb" id="4565-Traes_5BL_B013EB81C.1"/>
<dbReference type="STRING" id="4565.A0A3B6LZC2"/>
<keyword evidence="2" id="KW-0216">Detoxification</keyword>
<dbReference type="Gene3D" id="3.40.30.10">
    <property type="entry name" value="Glutaredoxin"/>
    <property type="match status" value="1"/>
</dbReference>